<feature type="region of interest" description="Disordered" evidence="11">
    <location>
        <begin position="861"/>
        <end position="957"/>
    </location>
</feature>
<feature type="compositionally biased region" description="Low complexity" evidence="11">
    <location>
        <begin position="1472"/>
        <end position="1484"/>
    </location>
</feature>
<feature type="compositionally biased region" description="Basic residues" evidence="11">
    <location>
        <begin position="751"/>
        <end position="760"/>
    </location>
</feature>
<dbReference type="PANTHER" id="PTHR21608">
    <property type="entry name" value="KINESIN-LIKE PROTEIN CG14535"/>
    <property type="match status" value="1"/>
</dbReference>
<reference evidence="13" key="2">
    <citation type="submission" date="2025-09" db="UniProtKB">
        <authorList>
            <consortium name="Ensembl"/>
        </authorList>
    </citation>
    <scope>IDENTIFICATION</scope>
</reference>
<feature type="coiled-coil region" evidence="10">
    <location>
        <begin position="1797"/>
        <end position="1859"/>
    </location>
</feature>
<dbReference type="InterPro" id="IPR027640">
    <property type="entry name" value="Kinesin-like_fam"/>
</dbReference>
<protein>
    <submittedName>
        <fullName evidence="13">Kinesin family member 26Ab</fullName>
    </submittedName>
</protein>
<feature type="domain" description="Kinesin motor" evidence="12">
    <location>
        <begin position="374"/>
        <end position="727"/>
    </location>
</feature>
<evidence type="ECO:0000313" key="13">
    <source>
        <dbReference type="Ensembl" id="ENSMAMP00000042902.1"/>
    </source>
</evidence>
<dbReference type="InterPro" id="IPR027417">
    <property type="entry name" value="P-loop_NTPase"/>
</dbReference>
<evidence type="ECO:0000313" key="14">
    <source>
        <dbReference type="Proteomes" id="UP000261640"/>
    </source>
</evidence>
<feature type="compositionally biased region" description="Low complexity" evidence="11">
    <location>
        <begin position="1680"/>
        <end position="1701"/>
    </location>
</feature>
<feature type="compositionally biased region" description="Low complexity" evidence="11">
    <location>
        <begin position="1596"/>
        <end position="1609"/>
    </location>
</feature>
<dbReference type="SMART" id="SM00129">
    <property type="entry name" value="KISc"/>
    <property type="match status" value="1"/>
</dbReference>
<evidence type="ECO:0000256" key="11">
    <source>
        <dbReference type="SAM" id="MobiDB-lite"/>
    </source>
</evidence>
<evidence type="ECO:0000256" key="7">
    <source>
        <dbReference type="ARBA" id="ARBA00023175"/>
    </source>
</evidence>
<evidence type="ECO:0000256" key="8">
    <source>
        <dbReference type="ARBA" id="ARBA00023212"/>
    </source>
</evidence>
<dbReference type="Ensembl" id="ENSMAMT00000049414.1">
    <property type="protein sequence ID" value="ENSMAMP00000042902.1"/>
    <property type="gene ID" value="ENSMAMG00000003414.2"/>
</dbReference>
<comment type="similarity">
    <text evidence="9">Belongs to the TRAFAC class myosin-kinesin ATPase superfamily. Kinesin family.</text>
</comment>
<keyword evidence="4" id="KW-0493">Microtubule</keyword>
<feature type="region of interest" description="Disordered" evidence="11">
    <location>
        <begin position="1317"/>
        <end position="1422"/>
    </location>
</feature>
<feature type="compositionally biased region" description="Polar residues" evidence="11">
    <location>
        <begin position="1634"/>
        <end position="1647"/>
    </location>
</feature>
<comment type="subcellular location">
    <subcellularLocation>
        <location evidence="1">Cytoplasm</location>
        <location evidence="1">Cytoskeleton</location>
    </subcellularLocation>
</comment>
<feature type="compositionally biased region" description="Polar residues" evidence="11">
    <location>
        <begin position="881"/>
        <end position="919"/>
    </location>
</feature>
<keyword evidence="3" id="KW-0597">Phosphoprotein</keyword>
<keyword evidence="2" id="KW-0963">Cytoplasm</keyword>
<feature type="region of interest" description="Disordered" evidence="11">
    <location>
        <begin position="1153"/>
        <end position="1288"/>
    </location>
</feature>
<feature type="compositionally biased region" description="Low complexity" evidence="11">
    <location>
        <begin position="766"/>
        <end position="783"/>
    </location>
</feature>
<feature type="compositionally biased region" description="Polar residues" evidence="11">
    <location>
        <begin position="1172"/>
        <end position="1188"/>
    </location>
</feature>
<name>A0A7N8WYD8_9TELE</name>
<keyword evidence="5 9" id="KW-0547">Nucleotide-binding</keyword>
<feature type="region of interest" description="Disordered" evidence="11">
    <location>
        <begin position="1585"/>
        <end position="1651"/>
    </location>
</feature>
<evidence type="ECO:0000256" key="6">
    <source>
        <dbReference type="ARBA" id="ARBA00022840"/>
    </source>
</evidence>
<feature type="compositionally biased region" description="Polar residues" evidence="11">
    <location>
        <begin position="1511"/>
        <end position="1558"/>
    </location>
</feature>
<sequence length="1895" mass="203121">AYGFASRLSAAQPLSLVEGCPSGESPVTPRKRLLSAEDARCSSRPAPEGAGSVSISESEEKGGFCQQCQKKVSELKNRIKASFLCVFSLQDPGYATFLFEQLQTPGSHEAGLSCCQVCSTPFHQLRQEAVQMLNGPILTFSSDMSALPTAAFLPQRSGFTVSSSAVHAKQLSKGQTVTHSVLPLGERHRVLGLAQSTSASSGPKTSVQVTVAGGQLTGSLSSVTIQTQQYLEGTWSISRVNNFLPQPKPGLMWDADMDIAASEALVNTVTSSSSTLTPCRLRSSSQPGLPAPVTNTSTSPSSSSSAAASFFIRAAQKLNLSSKRKKHQPSLIHPQEPSIYPTNFSGILQVSPPPAPPCLLRAVSKVKDNPGMGKVKVMMRICPSLEATDSSESQSFLKVDSRKKQLTLYDPASSPHSSSGHRRSATVAVPKIFAFDAVFTPDASQAEVCSGTVAEVIQSVVNGADGCIFCFGQVKLGKTYTMIGKDCSTQSLGIVPCAISWLFKLINERKEKTGTRFSVRVSAVEIFGKDEELKDLLSEVSTGSLQEGQSPGIHLREDPICGTQLQNQSELRAPTAEKAAFFLDAAIAARSTSRTSVDEEERRNSHMLFTLHIYQYRMEKSGKGGMSGGRSRLHLIDLGSCEKVLSKSRDGGGGLCLSLNALGNVIMALANGAKHVPYRDSKLTMLLRESLGNINCRTTMIAHISDSPANYAESLNTIQLASRIHRMRKKKSKYASSSSGGESSCEEGRIRRPPHLRPFHPRTVALDPDLPSLLSDPDYSSSSEQSCDTVIYVGPGGTAISDRELSDNEGPPAFVPIIPSLNKKKSAKEGPLDRDQFFKCNTFAELQERLECIDGSEEPTAFVGESKRSQASPKTDKSKESQGSVSPKTVTNISYTQEGISPKQSPKSVVTQSSCSPNTKFKLDNSKWQSIPEEKAPSESVQNICRTSPAPPPFQQRDNVRSTLRERCLDRDILRATVTLQQPVELNGEDELVFTVVEELSIDSIVDTGRPSSIISFNSDCSLQALASGSRPVSIISSINDEFDAYTSAVGGSEVNIAVVTPLQEGAMECIGSRGSSISSWLSEVSVCTLESEGAHSTDVFLPQAKYIGPEATFYFDSLDMFPCVSSPRDTKNSLNDSGFSFSELDSDSAASSKLSLTKCPPSPESAKGSLRFTSKTTKAHSLSSSQLPEGPSIVHSSLPRKIKPTSSISHSSSSSSSCSREPARQEAKQEDPWQRIDNHSEPHNSVPRPPKVQVSTSSQRVVDGCEKSAGKNPPSKMPRLRRGATTLGTVPVIHSSTDYKGAQESISSATSLKFSSLGKNNKANSQKVSNLPKPGCTSPPPPPVRKSSLDHKTKTLLPQSALKSPYGDAGRASGTRAAVSEDELEVRHRVDSTSFKTSSLNTAKATSSLKGRGPKGEAGHYYGSQMSLERCESLSLSGSRAALSRENSGASLGSNSSKSSKSIPRFGIPNSSSSPIATCPSSPNGGNISRPGQVKASVNPRALGAVSGSKARSLSANNSKGLSSSTKSLATPVARNTNANLPPSGRTSAPRTTTGVSSKPGRGTIMGTKQAMRAANSRVSELATGNISGKHMRGSGDSDSGNDSGANVSDDKSPIAMLPSPYSKITAPRRPQRYSSGHGSDNSSVLSGELPPAMGRTALFYHSGGSSGYESMIRDSEATGSASSAHDSMSESGMSSSGRTRSPKYPKKRANGFQRRRLIPAPLPDTSSLGKKAGSAGQWVDLPPISGPLKEPFEIKVYEIDDVERLQRRRQEETTEQPFQDVDKGLLYFNSKLKILERRQQQVRELRAKHEVLMGELEDTKARLMMDPSKWIGEFEIDQNLDKESQEYLEALAQATEELEFCVNLCKSRVMMVTCFDISMPTSGTREGLREIEV</sequence>
<feature type="region of interest" description="Disordered" evidence="11">
    <location>
        <begin position="1670"/>
        <end position="1715"/>
    </location>
</feature>
<dbReference type="InterPro" id="IPR001752">
    <property type="entry name" value="Kinesin_motor_dom"/>
</dbReference>
<feature type="compositionally biased region" description="Polar residues" evidence="11">
    <location>
        <begin position="1317"/>
        <end position="1330"/>
    </location>
</feature>
<reference evidence="13" key="1">
    <citation type="submission" date="2025-08" db="UniProtKB">
        <authorList>
            <consortium name="Ensembl"/>
        </authorList>
    </citation>
    <scope>IDENTIFICATION</scope>
</reference>
<feature type="compositionally biased region" description="Low complexity" evidence="11">
    <location>
        <begin position="1446"/>
        <end position="1463"/>
    </location>
</feature>
<dbReference type="Gene3D" id="3.40.850.10">
    <property type="entry name" value="Kinesin motor domain"/>
    <property type="match status" value="1"/>
</dbReference>
<feature type="region of interest" description="Disordered" evidence="11">
    <location>
        <begin position="729"/>
        <end position="785"/>
    </location>
</feature>
<dbReference type="SUPFAM" id="SSF52540">
    <property type="entry name" value="P-loop containing nucleoside triphosphate hydrolases"/>
    <property type="match status" value="1"/>
</dbReference>
<dbReference type="Pfam" id="PF00225">
    <property type="entry name" value="Kinesin"/>
    <property type="match status" value="1"/>
</dbReference>
<feature type="compositionally biased region" description="Low complexity" evidence="11">
    <location>
        <begin position="1207"/>
        <end position="1220"/>
    </location>
</feature>
<dbReference type="GO" id="GO:0005874">
    <property type="term" value="C:microtubule"/>
    <property type="evidence" value="ECO:0007669"/>
    <property type="project" value="UniProtKB-KW"/>
</dbReference>
<dbReference type="PRINTS" id="PR00380">
    <property type="entry name" value="KINESINHEAVY"/>
</dbReference>
<dbReference type="Proteomes" id="UP000261640">
    <property type="component" value="Unplaced"/>
</dbReference>
<evidence type="ECO:0000259" key="12">
    <source>
        <dbReference type="PROSITE" id="PS50067"/>
    </source>
</evidence>
<keyword evidence="7 9" id="KW-0505">Motor protein</keyword>
<dbReference type="FunFam" id="3.40.850.10:FF:000015">
    <property type="entry name" value="Kinesin family member 26A"/>
    <property type="match status" value="1"/>
</dbReference>
<organism evidence="13 14">
    <name type="scientific">Mastacembelus armatus</name>
    <name type="common">zig-zag eel</name>
    <dbReference type="NCBI Taxonomy" id="205130"/>
    <lineage>
        <taxon>Eukaryota</taxon>
        <taxon>Metazoa</taxon>
        <taxon>Chordata</taxon>
        <taxon>Craniata</taxon>
        <taxon>Vertebrata</taxon>
        <taxon>Euteleostomi</taxon>
        <taxon>Actinopterygii</taxon>
        <taxon>Neopterygii</taxon>
        <taxon>Teleostei</taxon>
        <taxon>Neoteleostei</taxon>
        <taxon>Acanthomorphata</taxon>
        <taxon>Anabantaria</taxon>
        <taxon>Synbranchiformes</taxon>
        <taxon>Mastacembelidae</taxon>
        <taxon>Mastacembelus</taxon>
    </lineage>
</organism>
<dbReference type="GO" id="GO:0048731">
    <property type="term" value="P:system development"/>
    <property type="evidence" value="ECO:0007669"/>
    <property type="project" value="UniProtKB-ARBA"/>
</dbReference>
<evidence type="ECO:0000256" key="2">
    <source>
        <dbReference type="ARBA" id="ARBA00022490"/>
    </source>
</evidence>
<dbReference type="GO" id="GO:0008017">
    <property type="term" value="F:microtubule binding"/>
    <property type="evidence" value="ECO:0007669"/>
    <property type="project" value="InterPro"/>
</dbReference>
<dbReference type="InterPro" id="IPR036961">
    <property type="entry name" value="Kinesin_motor_dom_sf"/>
</dbReference>
<evidence type="ECO:0000256" key="5">
    <source>
        <dbReference type="ARBA" id="ARBA00022741"/>
    </source>
</evidence>
<feature type="compositionally biased region" description="Basic and acidic residues" evidence="11">
    <location>
        <begin position="1222"/>
        <end position="1243"/>
    </location>
</feature>
<dbReference type="GO" id="GO:0007018">
    <property type="term" value="P:microtubule-based movement"/>
    <property type="evidence" value="ECO:0007669"/>
    <property type="project" value="InterPro"/>
</dbReference>
<dbReference type="GO" id="GO:0005524">
    <property type="term" value="F:ATP binding"/>
    <property type="evidence" value="ECO:0007669"/>
    <property type="project" value="UniProtKB-UniRule"/>
</dbReference>
<dbReference type="GO" id="GO:0003777">
    <property type="term" value="F:microtubule motor activity"/>
    <property type="evidence" value="ECO:0007669"/>
    <property type="project" value="InterPro"/>
</dbReference>
<evidence type="ECO:0000256" key="1">
    <source>
        <dbReference type="ARBA" id="ARBA00004245"/>
    </source>
</evidence>
<dbReference type="PROSITE" id="PS50067">
    <property type="entry name" value="KINESIN_MOTOR_2"/>
    <property type="match status" value="1"/>
</dbReference>
<dbReference type="CDD" id="cd00106">
    <property type="entry name" value="KISc"/>
    <property type="match status" value="1"/>
</dbReference>
<evidence type="ECO:0000256" key="4">
    <source>
        <dbReference type="ARBA" id="ARBA00022701"/>
    </source>
</evidence>
<feature type="compositionally biased region" description="Polar residues" evidence="11">
    <location>
        <begin position="1393"/>
        <end position="1410"/>
    </location>
</feature>
<evidence type="ECO:0000256" key="10">
    <source>
        <dbReference type="SAM" id="Coils"/>
    </source>
</evidence>
<dbReference type="PANTHER" id="PTHR21608:SF6">
    <property type="entry name" value="KINESIN-LIKE PROTEIN KIF26A"/>
    <property type="match status" value="1"/>
</dbReference>
<feature type="region of interest" description="Disordered" evidence="11">
    <location>
        <begin position="274"/>
        <end position="302"/>
    </location>
</feature>
<keyword evidence="10" id="KW-0175">Coiled coil</keyword>
<evidence type="ECO:0000256" key="9">
    <source>
        <dbReference type="PROSITE-ProRule" id="PRU00283"/>
    </source>
</evidence>
<dbReference type="Pfam" id="PF23081">
    <property type="entry name" value="HTH_KIF26A_B_1st"/>
    <property type="match status" value="1"/>
</dbReference>
<keyword evidence="6 9" id="KW-0067">ATP-binding</keyword>
<keyword evidence="8" id="KW-0206">Cytoskeleton</keyword>
<keyword evidence="14" id="KW-1185">Reference proteome</keyword>
<dbReference type="GeneTree" id="ENSGT00940000159075"/>
<feature type="compositionally biased region" description="Basic residues" evidence="11">
    <location>
        <begin position="1702"/>
        <end position="1715"/>
    </location>
</feature>
<proteinExistence type="inferred from homology"/>
<feature type="binding site" evidence="9">
    <location>
        <begin position="472"/>
        <end position="479"/>
    </location>
    <ligand>
        <name>ATP</name>
        <dbReference type="ChEBI" id="CHEBI:30616"/>
    </ligand>
</feature>
<feature type="region of interest" description="Disordered" evidence="11">
    <location>
        <begin position="1446"/>
        <end position="1566"/>
    </location>
</feature>
<evidence type="ECO:0000256" key="3">
    <source>
        <dbReference type="ARBA" id="ARBA00022553"/>
    </source>
</evidence>
<accession>A0A7N8WYD8</accession>
<dbReference type="InterPro" id="IPR057090">
    <property type="entry name" value="HTH_KIF26A_B_1st"/>
</dbReference>
<feature type="compositionally biased region" description="Low complexity" evidence="11">
    <location>
        <begin position="291"/>
        <end position="302"/>
    </location>
</feature>